<proteinExistence type="predicted"/>
<keyword evidence="2" id="KW-1185">Reference proteome</keyword>
<dbReference type="SUPFAM" id="SSF140500">
    <property type="entry name" value="BAS1536-like"/>
    <property type="match status" value="1"/>
</dbReference>
<name>A0A4Q0I6Z9_9FIRM</name>
<dbReference type="Pfam" id="PF09388">
    <property type="entry name" value="SpoOE-like"/>
    <property type="match status" value="1"/>
</dbReference>
<dbReference type="Proteomes" id="UP000289166">
    <property type="component" value="Unassembled WGS sequence"/>
</dbReference>
<dbReference type="Gene3D" id="4.10.280.10">
    <property type="entry name" value="Helix-loop-helix DNA-binding domain"/>
    <property type="match status" value="1"/>
</dbReference>
<dbReference type="AlphaFoldDB" id="A0A4Q0I6Z9"/>
<dbReference type="InterPro" id="IPR018540">
    <property type="entry name" value="Spo0E-like"/>
</dbReference>
<reference evidence="2" key="1">
    <citation type="submission" date="2018-11" db="EMBL/GenBank/DDBJ databases">
        <title>Genome sequencing of a novel mesophilic and cellulolytic organism within the genus Hungateiclostridium.</title>
        <authorList>
            <person name="Rettenmaier R."/>
            <person name="Liebl W."/>
            <person name="Zverlov V."/>
        </authorList>
    </citation>
    <scope>NUCLEOTIDE SEQUENCE [LARGE SCALE GENOMIC DNA]</scope>
    <source>
        <strain evidence="2">N2K1</strain>
    </source>
</reference>
<dbReference type="InterPro" id="IPR037208">
    <property type="entry name" value="Spo0E-like_sf"/>
</dbReference>
<dbReference type="OrthoDB" id="2085855at2"/>
<evidence type="ECO:0000313" key="2">
    <source>
        <dbReference type="Proteomes" id="UP000289166"/>
    </source>
</evidence>
<protein>
    <submittedName>
        <fullName evidence="1">Aspartyl-phosphate phosphatase Spo0E family protein</fullName>
    </submittedName>
</protein>
<organism evidence="1 2">
    <name type="scientific">Acetivibrio mesophilus</name>
    <dbReference type="NCBI Taxonomy" id="2487273"/>
    <lineage>
        <taxon>Bacteria</taxon>
        <taxon>Bacillati</taxon>
        <taxon>Bacillota</taxon>
        <taxon>Clostridia</taxon>
        <taxon>Eubacteriales</taxon>
        <taxon>Oscillospiraceae</taxon>
        <taxon>Acetivibrio</taxon>
    </lineage>
</organism>
<dbReference type="InterPro" id="IPR036638">
    <property type="entry name" value="HLH_DNA-bd_sf"/>
</dbReference>
<dbReference type="EMBL" id="RLII01000005">
    <property type="protein sequence ID" value="RXE59625.1"/>
    <property type="molecule type" value="Genomic_DNA"/>
</dbReference>
<accession>A0A4Q0I6Z9</accession>
<dbReference type="GO" id="GO:0043937">
    <property type="term" value="P:regulation of sporulation"/>
    <property type="evidence" value="ECO:0007669"/>
    <property type="project" value="InterPro"/>
</dbReference>
<gene>
    <name evidence="1" type="ORF">EFD62_06660</name>
</gene>
<comment type="caution">
    <text evidence="1">The sequence shown here is derived from an EMBL/GenBank/DDBJ whole genome shotgun (WGS) entry which is preliminary data.</text>
</comment>
<dbReference type="GO" id="GO:0046983">
    <property type="term" value="F:protein dimerization activity"/>
    <property type="evidence" value="ECO:0007669"/>
    <property type="project" value="InterPro"/>
</dbReference>
<dbReference type="RefSeq" id="WP_069194108.1">
    <property type="nucleotide sequence ID" value="NZ_RLII01000005.1"/>
</dbReference>
<sequence length="46" mass="5465">MDKIEFLRQKLHNVIESGDHHAILTVSQELDILIVRHMIHQLHLNE</sequence>
<evidence type="ECO:0000313" key="1">
    <source>
        <dbReference type="EMBL" id="RXE59625.1"/>
    </source>
</evidence>